<sequence length="377" mass="41211">MLPSAGWLGLSYFTYFFSFGIFLPFWSLWLQGEGISPESIGVLLGAGMVARFLGSLFIAPSVSKTSSLINALRLLALLALIGAAAFTLGNAWAWLLAVIFIFCLFYGPLIPLSDALAATWQRQIGLDYGKVRLWGSLAFVIGSAVTGELVNAFGHRAILYTFCISLAAMLAGMMLRPRDMPRDEQRPGKADQTTPWMTLLREPAVWRFMLCAALLQGAHAGYYGFSAIYWKASGYSASAVGYLWSLGVVAEVVVFALSNRVFRRWSVRNLLLLSAVCSLVRWGLMGWSTELSWLLLIQILHAGSFTVCHLAAMRFISARQGGDVIRLQAVYSALGMGGSVALMTVLAGFLFENYGSAMFFAMAVVVVPVLFFRPRPA</sequence>
<dbReference type="NCBIfam" id="NF037955">
    <property type="entry name" value="mfs"/>
    <property type="match status" value="1"/>
</dbReference>
<dbReference type="InterPro" id="IPR026032">
    <property type="entry name" value="HcaT-like"/>
</dbReference>
<feature type="transmembrane region" description="Helical" evidence="8">
    <location>
        <begin position="94"/>
        <end position="112"/>
    </location>
</feature>
<feature type="transmembrane region" description="Helical" evidence="8">
    <location>
        <begin position="157"/>
        <end position="175"/>
    </location>
</feature>
<keyword evidence="7 8" id="KW-0472">Membrane</keyword>
<evidence type="ECO:0000256" key="3">
    <source>
        <dbReference type="ARBA" id="ARBA00022475"/>
    </source>
</evidence>
<proteinExistence type="predicted"/>
<keyword evidence="6 8" id="KW-1133">Transmembrane helix</keyword>
<evidence type="ECO:0000256" key="2">
    <source>
        <dbReference type="ARBA" id="ARBA00022448"/>
    </source>
</evidence>
<dbReference type="OrthoDB" id="9150135at2"/>
<dbReference type="GO" id="GO:0015528">
    <property type="term" value="F:lactose:proton symporter activity"/>
    <property type="evidence" value="ECO:0007669"/>
    <property type="project" value="TreeGrafter"/>
</dbReference>
<dbReference type="PANTHER" id="PTHR23522:SF10">
    <property type="entry name" value="3-PHENYLPROPIONIC ACID TRANSPORTER-RELATED"/>
    <property type="match status" value="1"/>
</dbReference>
<evidence type="ECO:0000256" key="1">
    <source>
        <dbReference type="ARBA" id="ARBA00004429"/>
    </source>
</evidence>
<feature type="transmembrane region" description="Helical" evidence="8">
    <location>
        <begin position="293"/>
        <end position="317"/>
    </location>
</feature>
<evidence type="ECO:0000256" key="4">
    <source>
        <dbReference type="ARBA" id="ARBA00022519"/>
    </source>
</evidence>
<dbReference type="InterPro" id="IPR036259">
    <property type="entry name" value="MFS_trans_sf"/>
</dbReference>
<name>A0A370QSD3_9GAMM</name>
<feature type="transmembrane region" description="Helical" evidence="8">
    <location>
        <begin position="329"/>
        <end position="351"/>
    </location>
</feature>
<accession>A0A370QSD3</accession>
<feature type="transmembrane region" description="Helical" evidence="8">
    <location>
        <begin position="40"/>
        <end position="59"/>
    </location>
</feature>
<dbReference type="Proteomes" id="UP000254848">
    <property type="component" value="Unassembled WGS sequence"/>
</dbReference>
<keyword evidence="5 8" id="KW-0812">Transmembrane</keyword>
<feature type="domain" description="Major facilitator superfamily associated" evidence="9">
    <location>
        <begin position="8"/>
        <end position="361"/>
    </location>
</feature>
<evidence type="ECO:0000256" key="8">
    <source>
        <dbReference type="SAM" id="Phobius"/>
    </source>
</evidence>
<evidence type="ECO:0000313" key="10">
    <source>
        <dbReference type="EMBL" id="RDK92125.1"/>
    </source>
</evidence>
<evidence type="ECO:0000256" key="5">
    <source>
        <dbReference type="ARBA" id="ARBA00022692"/>
    </source>
</evidence>
<dbReference type="GO" id="GO:0005886">
    <property type="term" value="C:plasma membrane"/>
    <property type="evidence" value="ECO:0007669"/>
    <property type="project" value="UniProtKB-SubCell"/>
</dbReference>
<protein>
    <submittedName>
        <fullName evidence="10">PPP family 3-phenylpropionic acid transporter</fullName>
    </submittedName>
</protein>
<comment type="caution">
    <text evidence="10">The sequence shown here is derived from an EMBL/GenBank/DDBJ whole genome shotgun (WGS) entry which is preliminary data.</text>
</comment>
<evidence type="ECO:0000256" key="6">
    <source>
        <dbReference type="ARBA" id="ARBA00022989"/>
    </source>
</evidence>
<keyword evidence="4" id="KW-0997">Cell inner membrane</keyword>
<reference evidence="10 11" key="1">
    <citation type="submission" date="2018-07" db="EMBL/GenBank/DDBJ databases">
        <title>Genomic Encyclopedia of Type Strains, Phase IV (KMG-IV): sequencing the most valuable type-strain genomes for metagenomic binning, comparative biology and taxonomic classification.</title>
        <authorList>
            <person name="Goeker M."/>
        </authorList>
    </citation>
    <scope>NUCLEOTIDE SEQUENCE [LARGE SCALE GENOMIC DNA]</scope>
    <source>
        <strain evidence="10 11">DSM 103736</strain>
    </source>
</reference>
<feature type="transmembrane region" description="Helical" evidence="8">
    <location>
        <begin position="7"/>
        <end position="28"/>
    </location>
</feature>
<feature type="transmembrane region" description="Helical" evidence="8">
    <location>
        <begin position="270"/>
        <end position="287"/>
    </location>
</feature>
<dbReference type="SUPFAM" id="SSF103473">
    <property type="entry name" value="MFS general substrate transporter"/>
    <property type="match status" value="1"/>
</dbReference>
<keyword evidence="11" id="KW-1185">Reference proteome</keyword>
<dbReference type="EMBL" id="QRAP01000004">
    <property type="protein sequence ID" value="RDK92125.1"/>
    <property type="molecule type" value="Genomic_DNA"/>
</dbReference>
<comment type="subcellular location">
    <subcellularLocation>
        <location evidence="1">Cell inner membrane</location>
        <topology evidence="1">Multi-pass membrane protein</topology>
    </subcellularLocation>
</comment>
<keyword evidence="2" id="KW-0813">Transport</keyword>
<dbReference type="AlphaFoldDB" id="A0A370QSD3"/>
<dbReference type="GO" id="GO:0030395">
    <property type="term" value="F:lactose binding"/>
    <property type="evidence" value="ECO:0007669"/>
    <property type="project" value="TreeGrafter"/>
</dbReference>
<feature type="transmembrane region" description="Helical" evidence="8">
    <location>
        <begin position="357"/>
        <end position="373"/>
    </location>
</feature>
<feature type="transmembrane region" description="Helical" evidence="8">
    <location>
        <begin position="204"/>
        <end position="225"/>
    </location>
</feature>
<dbReference type="PANTHER" id="PTHR23522">
    <property type="entry name" value="BLL5896 PROTEIN"/>
    <property type="match status" value="1"/>
</dbReference>
<dbReference type="NCBIfam" id="NF008346">
    <property type="entry name" value="PRK11128.1"/>
    <property type="match status" value="1"/>
</dbReference>
<gene>
    <name evidence="10" type="ORF">C8D90_104283</name>
</gene>
<dbReference type="PIRSF" id="PIRSF004925">
    <property type="entry name" value="HcaT"/>
    <property type="match status" value="1"/>
</dbReference>
<evidence type="ECO:0000313" key="11">
    <source>
        <dbReference type="Proteomes" id="UP000254848"/>
    </source>
</evidence>
<dbReference type="Pfam" id="PF12832">
    <property type="entry name" value="MFS_1_like"/>
    <property type="match status" value="1"/>
</dbReference>
<dbReference type="InterPro" id="IPR024989">
    <property type="entry name" value="MFS_assoc_dom"/>
</dbReference>
<evidence type="ECO:0000256" key="7">
    <source>
        <dbReference type="ARBA" id="ARBA00023136"/>
    </source>
</evidence>
<organism evidence="10 11">
    <name type="scientific">Enterobacillus tribolii</name>
    <dbReference type="NCBI Taxonomy" id="1487935"/>
    <lineage>
        <taxon>Bacteria</taxon>
        <taxon>Pseudomonadati</taxon>
        <taxon>Pseudomonadota</taxon>
        <taxon>Gammaproteobacteria</taxon>
        <taxon>Enterobacterales</taxon>
        <taxon>Hafniaceae</taxon>
        <taxon>Enterobacillus</taxon>
    </lineage>
</organism>
<feature type="transmembrane region" description="Helical" evidence="8">
    <location>
        <begin position="133"/>
        <end position="151"/>
    </location>
</feature>
<feature type="transmembrane region" description="Helical" evidence="8">
    <location>
        <begin position="237"/>
        <end position="258"/>
    </location>
</feature>
<evidence type="ECO:0000259" key="9">
    <source>
        <dbReference type="Pfam" id="PF12832"/>
    </source>
</evidence>
<dbReference type="Gene3D" id="1.20.1250.20">
    <property type="entry name" value="MFS general substrate transporter like domains"/>
    <property type="match status" value="2"/>
</dbReference>
<keyword evidence="3" id="KW-1003">Cell membrane</keyword>
<feature type="transmembrane region" description="Helical" evidence="8">
    <location>
        <begin position="71"/>
        <end position="88"/>
    </location>
</feature>